<protein>
    <recommendedName>
        <fullName evidence="4">Secreted protein</fullName>
    </recommendedName>
</protein>
<feature type="chain" id="PRO_5012566949" description="Secreted protein" evidence="1">
    <location>
        <begin position="25"/>
        <end position="117"/>
    </location>
</feature>
<dbReference type="Proteomes" id="UP000184499">
    <property type="component" value="Unassembled WGS sequence"/>
</dbReference>
<dbReference type="EMBL" id="KV878686">
    <property type="protein sequence ID" value="OJJ70545.1"/>
    <property type="molecule type" value="Genomic_DNA"/>
</dbReference>
<evidence type="ECO:0000313" key="2">
    <source>
        <dbReference type="EMBL" id="OJJ70545.1"/>
    </source>
</evidence>
<dbReference type="VEuPathDB" id="FungiDB:ASPBRDRAFT_624195"/>
<evidence type="ECO:0000256" key="1">
    <source>
        <dbReference type="SAM" id="SignalP"/>
    </source>
</evidence>
<sequence>MPVRLADHIVLWYVPCWLTSSANASGLHVGCGDSQVPRGRGYLRVQMLVSVAVSIAKQPPSPHQPAAPGGVLPLRPPPMMSANINPNCILSIQFGGYLAFLSIGRYPPAPLQFGGYG</sequence>
<evidence type="ECO:0000313" key="3">
    <source>
        <dbReference type="Proteomes" id="UP000184499"/>
    </source>
</evidence>
<accession>A0A1L9UFV6</accession>
<reference evidence="3" key="1">
    <citation type="journal article" date="2017" name="Genome Biol.">
        <title>Comparative genomics reveals high biological diversity and specific adaptations in the industrially and medically important fungal genus Aspergillus.</title>
        <authorList>
            <person name="de Vries R.P."/>
            <person name="Riley R."/>
            <person name="Wiebenga A."/>
            <person name="Aguilar-Osorio G."/>
            <person name="Amillis S."/>
            <person name="Uchima C.A."/>
            <person name="Anderluh G."/>
            <person name="Asadollahi M."/>
            <person name="Askin M."/>
            <person name="Barry K."/>
            <person name="Battaglia E."/>
            <person name="Bayram O."/>
            <person name="Benocci T."/>
            <person name="Braus-Stromeyer S.A."/>
            <person name="Caldana C."/>
            <person name="Canovas D."/>
            <person name="Cerqueira G.C."/>
            <person name="Chen F."/>
            <person name="Chen W."/>
            <person name="Choi C."/>
            <person name="Clum A."/>
            <person name="Dos Santos R.A."/>
            <person name="Damasio A.R."/>
            <person name="Diallinas G."/>
            <person name="Emri T."/>
            <person name="Fekete E."/>
            <person name="Flipphi M."/>
            <person name="Freyberg S."/>
            <person name="Gallo A."/>
            <person name="Gournas C."/>
            <person name="Habgood R."/>
            <person name="Hainaut M."/>
            <person name="Harispe M.L."/>
            <person name="Henrissat B."/>
            <person name="Hilden K.S."/>
            <person name="Hope R."/>
            <person name="Hossain A."/>
            <person name="Karabika E."/>
            <person name="Karaffa L."/>
            <person name="Karanyi Z."/>
            <person name="Krasevec N."/>
            <person name="Kuo A."/>
            <person name="Kusch H."/>
            <person name="LaButti K."/>
            <person name="Lagendijk E.L."/>
            <person name="Lapidus A."/>
            <person name="Levasseur A."/>
            <person name="Lindquist E."/>
            <person name="Lipzen A."/>
            <person name="Logrieco A.F."/>
            <person name="MacCabe A."/>
            <person name="Maekelae M.R."/>
            <person name="Malavazi I."/>
            <person name="Melin P."/>
            <person name="Meyer V."/>
            <person name="Mielnichuk N."/>
            <person name="Miskei M."/>
            <person name="Molnar A.P."/>
            <person name="Mule G."/>
            <person name="Ngan C.Y."/>
            <person name="Orejas M."/>
            <person name="Orosz E."/>
            <person name="Ouedraogo J.P."/>
            <person name="Overkamp K.M."/>
            <person name="Park H.-S."/>
            <person name="Perrone G."/>
            <person name="Piumi F."/>
            <person name="Punt P.J."/>
            <person name="Ram A.F."/>
            <person name="Ramon A."/>
            <person name="Rauscher S."/>
            <person name="Record E."/>
            <person name="Riano-Pachon D.M."/>
            <person name="Robert V."/>
            <person name="Roehrig J."/>
            <person name="Ruller R."/>
            <person name="Salamov A."/>
            <person name="Salih N.S."/>
            <person name="Samson R.A."/>
            <person name="Sandor E."/>
            <person name="Sanguinetti M."/>
            <person name="Schuetze T."/>
            <person name="Sepcic K."/>
            <person name="Shelest E."/>
            <person name="Sherlock G."/>
            <person name="Sophianopoulou V."/>
            <person name="Squina F.M."/>
            <person name="Sun H."/>
            <person name="Susca A."/>
            <person name="Todd R.B."/>
            <person name="Tsang A."/>
            <person name="Unkles S.E."/>
            <person name="van de Wiele N."/>
            <person name="van Rossen-Uffink D."/>
            <person name="Oliveira J.V."/>
            <person name="Vesth T.C."/>
            <person name="Visser J."/>
            <person name="Yu J.-H."/>
            <person name="Zhou M."/>
            <person name="Andersen M.R."/>
            <person name="Archer D.B."/>
            <person name="Baker S.E."/>
            <person name="Benoit I."/>
            <person name="Brakhage A.A."/>
            <person name="Braus G.H."/>
            <person name="Fischer R."/>
            <person name="Frisvad J.C."/>
            <person name="Goldman G.H."/>
            <person name="Houbraken J."/>
            <person name="Oakley B."/>
            <person name="Pocsi I."/>
            <person name="Scazzocchio C."/>
            <person name="Seiboth B."/>
            <person name="vanKuyk P.A."/>
            <person name="Wortman J."/>
            <person name="Dyer P.S."/>
            <person name="Grigoriev I.V."/>
        </authorList>
    </citation>
    <scope>NUCLEOTIDE SEQUENCE [LARGE SCALE GENOMIC DNA]</scope>
    <source>
        <strain evidence="3">CBS 101740 / IMI 381727 / IBT 21946</strain>
    </source>
</reference>
<keyword evidence="3" id="KW-1185">Reference proteome</keyword>
<name>A0A1L9UFV6_ASPBC</name>
<proteinExistence type="predicted"/>
<feature type="signal peptide" evidence="1">
    <location>
        <begin position="1"/>
        <end position="24"/>
    </location>
</feature>
<dbReference type="RefSeq" id="XP_067477793.1">
    <property type="nucleotide sequence ID" value="XM_067628369.1"/>
</dbReference>
<dbReference type="AlphaFoldDB" id="A0A1L9UFV6"/>
<evidence type="ECO:0008006" key="4">
    <source>
        <dbReference type="Google" id="ProtNLM"/>
    </source>
</evidence>
<organism evidence="2 3">
    <name type="scientific">Aspergillus brasiliensis (strain CBS 101740 / IMI 381727 / IBT 21946)</name>
    <dbReference type="NCBI Taxonomy" id="767769"/>
    <lineage>
        <taxon>Eukaryota</taxon>
        <taxon>Fungi</taxon>
        <taxon>Dikarya</taxon>
        <taxon>Ascomycota</taxon>
        <taxon>Pezizomycotina</taxon>
        <taxon>Eurotiomycetes</taxon>
        <taxon>Eurotiomycetidae</taxon>
        <taxon>Eurotiales</taxon>
        <taxon>Aspergillaceae</taxon>
        <taxon>Aspergillus</taxon>
        <taxon>Aspergillus subgen. Circumdati</taxon>
    </lineage>
</organism>
<keyword evidence="1" id="KW-0732">Signal</keyword>
<gene>
    <name evidence="2" type="ORF">ASPBRDRAFT_624195</name>
</gene>
<dbReference type="OrthoDB" id="10362772at2759"/>
<dbReference type="GeneID" id="93580857"/>